<dbReference type="Pfam" id="PF07635">
    <property type="entry name" value="PSCyt1"/>
    <property type="match status" value="2"/>
</dbReference>
<gene>
    <name evidence="4" type="ORF">Pla175_30990</name>
</gene>
<evidence type="ECO:0000259" key="2">
    <source>
        <dbReference type="Pfam" id="PF07587"/>
    </source>
</evidence>
<protein>
    <submittedName>
        <fullName evidence="4">Planctomycete cytochrome C</fullName>
    </submittedName>
</protein>
<evidence type="ECO:0000259" key="1">
    <source>
        <dbReference type="Pfam" id="PF07583"/>
    </source>
</evidence>
<evidence type="ECO:0000259" key="3">
    <source>
        <dbReference type="Pfam" id="PF07635"/>
    </source>
</evidence>
<dbReference type="OrthoDB" id="9809746at2"/>
<proteinExistence type="predicted"/>
<evidence type="ECO:0000313" key="5">
    <source>
        <dbReference type="Proteomes" id="UP000317429"/>
    </source>
</evidence>
<dbReference type="Proteomes" id="UP000317429">
    <property type="component" value="Chromosome"/>
</dbReference>
<dbReference type="AlphaFoldDB" id="A0A518DDZ6"/>
<dbReference type="Pfam" id="PF07583">
    <property type="entry name" value="PSCyt2"/>
    <property type="match status" value="1"/>
</dbReference>
<feature type="domain" description="DUF1553" evidence="2">
    <location>
        <begin position="771"/>
        <end position="892"/>
    </location>
</feature>
<reference evidence="4 5" key="1">
    <citation type="submission" date="2019-02" db="EMBL/GenBank/DDBJ databases">
        <title>Deep-cultivation of Planctomycetes and their phenomic and genomic characterization uncovers novel biology.</title>
        <authorList>
            <person name="Wiegand S."/>
            <person name="Jogler M."/>
            <person name="Boedeker C."/>
            <person name="Pinto D."/>
            <person name="Vollmers J."/>
            <person name="Rivas-Marin E."/>
            <person name="Kohn T."/>
            <person name="Peeters S.H."/>
            <person name="Heuer A."/>
            <person name="Rast P."/>
            <person name="Oberbeckmann S."/>
            <person name="Bunk B."/>
            <person name="Jeske O."/>
            <person name="Meyerdierks A."/>
            <person name="Storesund J.E."/>
            <person name="Kallscheuer N."/>
            <person name="Luecker S."/>
            <person name="Lage O.M."/>
            <person name="Pohl T."/>
            <person name="Merkel B.J."/>
            <person name="Hornburger P."/>
            <person name="Mueller R.-W."/>
            <person name="Bruemmer F."/>
            <person name="Labrenz M."/>
            <person name="Spormann A.M."/>
            <person name="Op den Camp H."/>
            <person name="Overmann J."/>
            <person name="Amann R."/>
            <person name="Jetten M.S.M."/>
            <person name="Mascher T."/>
            <person name="Medema M.H."/>
            <person name="Devos D.P."/>
            <person name="Kaster A.-K."/>
            <person name="Ovreas L."/>
            <person name="Rohde M."/>
            <person name="Galperin M.Y."/>
            <person name="Jogler C."/>
        </authorList>
    </citation>
    <scope>NUCLEOTIDE SEQUENCE [LARGE SCALE GENOMIC DNA]</scope>
    <source>
        <strain evidence="4 5">Pla175</strain>
    </source>
</reference>
<dbReference type="PANTHER" id="PTHR35889:SF3">
    <property type="entry name" value="F-BOX DOMAIN-CONTAINING PROTEIN"/>
    <property type="match status" value="1"/>
</dbReference>
<feature type="domain" description="DUF1553" evidence="2">
    <location>
        <begin position="915"/>
        <end position="997"/>
    </location>
</feature>
<feature type="domain" description="DUF1549" evidence="1">
    <location>
        <begin position="264"/>
        <end position="472"/>
    </location>
</feature>
<name>A0A518DDZ6_9BACT</name>
<sequence>MALSRTGVLIVAVALSLSAPGQDNPGVRAVSFERDVLPLLEARCNKCHHAEQQRGGLDLTRRETILRGGDSLGAAVVPGRPDRSPLIGVLTGALEPSMPEDDDPLAAAEVDLLRQWVAEGATDDSTRFPPDDVAFFEREIRPVLVERCFKCHAGEDPEHGLNLASRHGVLAGGARGPAAAPGDPEASLLMEAIRHTGELQMPRGGDPLSAAQIAAFGTWIDRGLPWPSDERVLARERRFSISQADREHWAFRPLPPALPAGWSVDRSLRAHHDRLGIAPASAADRRRLLRRVTYDLIGYPPTPEEIEAFVDDRGPDAYQRVVDRLLASPHYGWWWGRHWLDYTRSGANGQSNRGPAFDAARYEAWVTRCFNEDRPWNWFARAHVAGDLMPGYDGADYSIEQALAAAAPLNGPRTFEEASTETFVLMDKLDEEVEFLGRSLMGISLECARCHDHKFDPVSQRDYYALLGFFQSSWYEPVPVHTSTRRDAAAAVATRRELLAERARLNGYLRTAAQKISIAGGGQIKKWQRSRIAVLAPVDRRLIEIEQQVLRAEQQAAEATGDAKLAADYALAIRDNQTRLARYAPPDFPAGGGAILGKYAHVIGGHKQTRGLLPRALAVGLDDAAGELEEQDRYWKQERARWSERGRFGGHRRTDPEVAELAAAYDRVEAIEDELANDPSRPWLPPKPSHLIVCCEGGLRRAEELPPLDKKAKAAGLRFNSNSPDRVWLHPYFMGDSRLLLRGDVLYPDTVVPRGTPEFLGSMRALPEGSGRLQLAEWLTEPGSQQAALVARTAANRAWQNLFGEALCRTPKDLGRLGDAPEMPELVDGLAKRFAQRGWSVKSLVREIVTSAAYQRSSVADDQAVSRDPENRFFARGPVRRLQYEAIANTMAWHKTGSRPATPALRDAALPAAAEYFVQFDGPSTYELIDRRNASIAATQALFLMNQQAAVRGVAKSLVARLGLGESDDLDSVLAALYTQCYQRLPTEAERASARGFVQRRREQVGAARVREEVQEYAGLLLCSNEAFFVE</sequence>
<dbReference type="InterPro" id="IPR011444">
    <property type="entry name" value="DUF1549"/>
</dbReference>
<dbReference type="KEGG" id="pnd:Pla175_30990"/>
<feature type="domain" description="Cytochrome C Planctomycete-type" evidence="3">
    <location>
        <begin position="148"/>
        <end position="202"/>
    </location>
</feature>
<dbReference type="InterPro" id="IPR022655">
    <property type="entry name" value="DUF1553"/>
</dbReference>
<dbReference type="EMBL" id="CP036291">
    <property type="protein sequence ID" value="QDU89704.1"/>
    <property type="molecule type" value="Genomic_DNA"/>
</dbReference>
<dbReference type="PANTHER" id="PTHR35889">
    <property type="entry name" value="CYCLOINULO-OLIGOSACCHARIDE FRUCTANOTRANSFERASE-RELATED"/>
    <property type="match status" value="1"/>
</dbReference>
<dbReference type="InterPro" id="IPR011429">
    <property type="entry name" value="Cyt_c_Planctomycete-type"/>
</dbReference>
<feature type="domain" description="Cytochrome C Planctomycete-type" evidence="3">
    <location>
        <begin position="44"/>
        <end position="99"/>
    </location>
</feature>
<dbReference type="RefSeq" id="WP_145286763.1">
    <property type="nucleotide sequence ID" value="NZ_CP036291.1"/>
</dbReference>
<accession>A0A518DDZ6</accession>
<organism evidence="4 5">
    <name type="scientific">Pirellulimonas nuda</name>
    <dbReference type="NCBI Taxonomy" id="2528009"/>
    <lineage>
        <taxon>Bacteria</taxon>
        <taxon>Pseudomonadati</taxon>
        <taxon>Planctomycetota</taxon>
        <taxon>Planctomycetia</taxon>
        <taxon>Pirellulales</taxon>
        <taxon>Lacipirellulaceae</taxon>
        <taxon>Pirellulimonas</taxon>
    </lineage>
</organism>
<dbReference type="Pfam" id="PF07587">
    <property type="entry name" value="PSD1"/>
    <property type="match status" value="2"/>
</dbReference>
<keyword evidence="5" id="KW-1185">Reference proteome</keyword>
<evidence type="ECO:0000313" key="4">
    <source>
        <dbReference type="EMBL" id="QDU89704.1"/>
    </source>
</evidence>